<sequence length="142" mass="16606">MQSLIQNPYTVDFLIDRIKKEHDVKKNNKKFASEMPDVFSQNRKTIISNFNKLCKGFKRDPEHVKKFIEDELHTSSSIFGEDMMLLINTIYTRQQILSIFENYIKKYVVCPQIKCGSGNTDIIKEDRISHIHCNSCGCRKTI</sequence>
<keyword evidence="3" id="KW-0648">Protein biosynthesis</keyword>
<evidence type="ECO:0000256" key="2">
    <source>
        <dbReference type="ARBA" id="ARBA00022540"/>
    </source>
</evidence>
<gene>
    <name evidence="5" type="ORF">BMW23_0813</name>
</gene>
<evidence type="ECO:0000313" key="6">
    <source>
        <dbReference type="Proteomes" id="UP000240325"/>
    </source>
</evidence>
<proteinExistence type="inferred from homology"/>
<evidence type="ECO:0000256" key="3">
    <source>
        <dbReference type="ARBA" id="ARBA00022917"/>
    </source>
</evidence>
<evidence type="ECO:0000313" key="5">
    <source>
        <dbReference type="EMBL" id="ATZ80859.1"/>
    </source>
</evidence>
<keyword evidence="2 5" id="KW-0396">Initiation factor</keyword>
<dbReference type="EMBL" id="MF782455">
    <property type="protein sequence ID" value="ATZ80859.1"/>
    <property type="molecule type" value="Genomic_DNA"/>
</dbReference>
<evidence type="ECO:0000256" key="1">
    <source>
        <dbReference type="ARBA" id="ARBA00010397"/>
    </source>
</evidence>
<dbReference type="InterPro" id="IPR016190">
    <property type="entry name" value="Transl_init_fac_IF2/IF5_Zn-bd"/>
</dbReference>
<dbReference type="Proteomes" id="UP000240325">
    <property type="component" value="Segment"/>
</dbReference>
<dbReference type="PANTHER" id="PTHR23001">
    <property type="entry name" value="EUKARYOTIC TRANSLATION INITIATION FACTOR"/>
    <property type="match status" value="1"/>
</dbReference>
<dbReference type="InterPro" id="IPR016189">
    <property type="entry name" value="Transl_init_fac_IF2/IF5_N"/>
</dbReference>
<reference evidence="5" key="1">
    <citation type="journal article" date="2017" name="Elife">
        <title>The kinetoplastid-infecting Bodo saltans virus (BsV), a window into the most abundant giant viruses in the sea.</title>
        <authorList>
            <person name="Deeg C.M."/>
            <person name="Chow C.-E.T."/>
            <person name="Suttle C.A."/>
        </authorList>
    </citation>
    <scope>NUCLEOTIDE SEQUENCE</scope>
    <source>
        <strain evidence="5">NG1</strain>
    </source>
</reference>
<evidence type="ECO:0000259" key="4">
    <source>
        <dbReference type="SMART" id="SM00653"/>
    </source>
</evidence>
<keyword evidence="6" id="KW-1185">Reference proteome</keyword>
<comment type="similarity">
    <text evidence="1">Belongs to the eIF-2-beta/eIF-5 family.</text>
</comment>
<dbReference type="SMART" id="SM00653">
    <property type="entry name" value="eIF2B_5"/>
    <property type="match status" value="1"/>
</dbReference>
<protein>
    <submittedName>
        <fullName evidence="5">Eukaryotic translation initiation factor eIF-2 beta</fullName>
    </submittedName>
</protein>
<accession>A0A2H4UVG7</accession>
<dbReference type="Gene3D" id="3.30.30.170">
    <property type="match status" value="1"/>
</dbReference>
<dbReference type="SUPFAM" id="SSF100966">
    <property type="entry name" value="Translation initiation factor 2 beta, aIF2beta, N-terminal domain"/>
    <property type="match status" value="1"/>
</dbReference>
<dbReference type="SUPFAM" id="SSF75689">
    <property type="entry name" value="Zinc-binding domain of translation initiation factor 2 beta"/>
    <property type="match status" value="1"/>
</dbReference>
<dbReference type="InterPro" id="IPR002735">
    <property type="entry name" value="Transl_init_fac_IF2/IF5_dom"/>
</dbReference>
<dbReference type="InterPro" id="IPR045196">
    <property type="entry name" value="IF2/IF5"/>
</dbReference>
<name>A0A2H4UVG7_9VIRU</name>
<feature type="domain" description="Translation initiation factor IF2/IF5" evidence="4">
    <location>
        <begin position="28"/>
        <end position="139"/>
    </location>
</feature>
<dbReference type="Pfam" id="PF01873">
    <property type="entry name" value="eIF-5_eIF-2B"/>
    <property type="match status" value="1"/>
</dbReference>
<organism evidence="5">
    <name type="scientific">Bodo saltans virus</name>
    <dbReference type="NCBI Taxonomy" id="2024608"/>
    <lineage>
        <taxon>Viruses</taxon>
        <taxon>Varidnaviria</taxon>
        <taxon>Bamfordvirae</taxon>
        <taxon>Nucleocytoviricota</taxon>
        <taxon>Megaviricetes</taxon>
        <taxon>Imitervirales</taxon>
        <taxon>Mimiviridae</taxon>
        <taxon>Klosneuvirinae</taxon>
        <taxon>Theiavirus</taxon>
        <taxon>Theiavirus salishense</taxon>
    </lineage>
</organism>